<dbReference type="InterPro" id="IPR050363">
    <property type="entry name" value="MIP/Aquaporin"/>
</dbReference>
<reference evidence="9 10" key="1">
    <citation type="journal article" date="2017" name="Nat. Ecol. Evol.">
        <title>Scallop genome provides insights into evolution of bilaterian karyotype and development.</title>
        <authorList>
            <person name="Wang S."/>
            <person name="Zhang J."/>
            <person name="Jiao W."/>
            <person name="Li J."/>
            <person name="Xun X."/>
            <person name="Sun Y."/>
            <person name="Guo X."/>
            <person name="Huan P."/>
            <person name="Dong B."/>
            <person name="Zhang L."/>
            <person name="Hu X."/>
            <person name="Sun X."/>
            <person name="Wang J."/>
            <person name="Zhao C."/>
            <person name="Wang Y."/>
            <person name="Wang D."/>
            <person name="Huang X."/>
            <person name="Wang R."/>
            <person name="Lv J."/>
            <person name="Li Y."/>
            <person name="Zhang Z."/>
            <person name="Liu B."/>
            <person name="Lu W."/>
            <person name="Hui Y."/>
            <person name="Liang J."/>
            <person name="Zhou Z."/>
            <person name="Hou R."/>
            <person name="Li X."/>
            <person name="Liu Y."/>
            <person name="Li H."/>
            <person name="Ning X."/>
            <person name="Lin Y."/>
            <person name="Zhao L."/>
            <person name="Xing Q."/>
            <person name="Dou J."/>
            <person name="Li Y."/>
            <person name="Mao J."/>
            <person name="Guo H."/>
            <person name="Dou H."/>
            <person name="Li T."/>
            <person name="Mu C."/>
            <person name="Jiang W."/>
            <person name="Fu Q."/>
            <person name="Fu X."/>
            <person name="Miao Y."/>
            <person name="Liu J."/>
            <person name="Yu Q."/>
            <person name="Li R."/>
            <person name="Liao H."/>
            <person name="Li X."/>
            <person name="Kong Y."/>
            <person name="Jiang Z."/>
            <person name="Chourrout D."/>
            <person name="Li R."/>
            <person name="Bao Z."/>
        </authorList>
    </citation>
    <scope>NUCLEOTIDE SEQUENCE [LARGE SCALE GENOMIC DNA]</scope>
    <source>
        <strain evidence="9 10">PY_sf001</strain>
    </source>
</reference>
<keyword evidence="5 8" id="KW-1133">Transmembrane helix</keyword>
<dbReference type="GO" id="GO:0015250">
    <property type="term" value="F:water channel activity"/>
    <property type="evidence" value="ECO:0007669"/>
    <property type="project" value="TreeGrafter"/>
</dbReference>
<evidence type="ECO:0000256" key="3">
    <source>
        <dbReference type="ARBA" id="ARBA00022448"/>
    </source>
</evidence>
<evidence type="ECO:0000313" key="10">
    <source>
        <dbReference type="Proteomes" id="UP000242188"/>
    </source>
</evidence>
<dbReference type="InterPro" id="IPR023271">
    <property type="entry name" value="Aquaporin-like"/>
</dbReference>
<feature type="transmembrane region" description="Helical" evidence="8">
    <location>
        <begin position="172"/>
        <end position="193"/>
    </location>
</feature>
<dbReference type="EMBL" id="NEDP02000104">
    <property type="protein sequence ID" value="OWF56732.1"/>
    <property type="molecule type" value="Genomic_DNA"/>
</dbReference>
<evidence type="ECO:0000256" key="1">
    <source>
        <dbReference type="ARBA" id="ARBA00004141"/>
    </source>
</evidence>
<dbReference type="PANTHER" id="PTHR43829:SF9">
    <property type="entry name" value="AQUAPORIN-9"/>
    <property type="match status" value="1"/>
</dbReference>
<dbReference type="PANTHER" id="PTHR43829">
    <property type="entry name" value="AQUAPORIN OR AQUAGLYCEROPORIN RELATED"/>
    <property type="match status" value="1"/>
</dbReference>
<evidence type="ECO:0000256" key="4">
    <source>
        <dbReference type="ARBA" id="ARBA00022692"/>
    </source>
</evidence>
<dbReference type="STRING" id="6573.A0A210R6X8"/>
<name>A0A210R6X8_MIZYE</name>
<dbReference type="Gene3D" id="1.20.1080.10">
    <property type="entry name" value="Glycerol uptake facilitator protein"/>
    <property type="match status" value="1"/>
</dbReference>
<keyword evidence="4 7" id="KW-0812">Transmembrane</keyword>
<evidence type="ECO:0000313" key="9">
    <source>
        <dbReference type="EMBL" id="OWF56732.1"/>
    </source>
</evidence>
<dbReference type="InterPro" id="IPR000425">
    <property type="entry name" value="MIP"/>
</dbReference>
<dbReference type="PRINTS" id="PR00783">
    <property type="entry name" value="MINTRINSICP"/>
</dbReference>
<dbReference type="Pfam" id="PF00230">
    <property type="entry name" value="MIP"/>
    <property type="match status" value="1"/>
</dbReference>
<dbReference type="Proteomes" id="UP000242188">
    <property type="component" value="Unassembled WGS sequence"/>
</dbReference>
<dbReference type="AlphaFoldDB" id="A0A210R6X8"/>
<keyword evidence="3 7" id="KW-0813">Transport</keyword>
<dbReference type="SUPFAM" id="SSF81338">
    <property type="entry name" value="Aquaporin-like"/>
    <property type="match status" value="1"/>
</dbReference>
<evidence type="ECO:0000256" key="5">
    <source>
        <dbReference type="ARBA" id="ARBA00022989"/>
    </source>
</evidence>
<evidence type="ECO:0000256" key="2">
    <source>
        <dbReference type="ARBA" id="ARBA00006175"/>
    </source>
</evidence>
<dbReference type="GO" id="GO:0015254">
    <property type="term" value="F:glycerol channel activity"/>
    <property type="evidence" value="ECO:0007669"/>
    <property type="project" value="TreeGrafter"/>
</dbReference>
<dbReference type="GO" id="GO:0016323">
    <property type="term" value="C:basolateral plasma membrane"/>
    <property type="evidence" value="ECO:0007669"/>
    <property type="project" value="TreeGrafter"/>
</dbReference>
<evidence type="ECO:0000256" key="8">
    <source>
        <dbReference type="SAM" id="Phobius"/>
    </source>
</evidence>
<comment type="caution">
    <text evidence="9">The sequence shown here is derived from an EMBL/GenBank/DDBJ whole genome shotgun (WGS) entry which is preliminary data.</text>
</comment>
<keyword evidence="10" id="KW-1185">Reference proteome</keyword>
<feature type="transmembrane region" description="Helical" evidence="8">
    <location>
        <begin position="119"/>
        <end position="143"/>
    </location>
</feature>
<dbReference type="OrthoDB" id="3222at2759"/>
<proteinExistence type="inferred from homology"/>
<organism evidence="9 10">
    <name type="scientific">Mizuhopecten yessoensis</name>
    <name type="common">Japanese scallop</name>
    <name type="synonym">Patinopecten yessoensis</name>
    <dbReference type="NCBI Taxonomy" id="6573"/>
    <lineage>
        <taxon>Eukaryota</taxon>
        <taxon>Metazoa</taxon>
        <taxon>Spiralia</taxon>
        <taxon>Lophotrochozoa</taxon>
        <taxon>Mollusca</taxon>
        <taxon>Bivalvia</taxon>
        <taxon>Autobranchia</taxon>
        <taxon>Pteriomorphia</taxon>
        <taxon>Pectinida</taxon>
        <taxon>Pectinoidea</taxon>
        <taxon>Pectinidae</taxon>
        <taxon>Mizuhopecten</taxon>
    </lineage>
</organism>
<protein>
    <submittedName>
        <fullName evidence="9">Aquaporin-9</fullName>
    </submittedName>
</protein>
<accession>A0A210R6X8</accession>
<keyword evidence="6 8" id="KW-0472">Membrane</keyword>
<comment type="similarity">
    <text evidence="2 7">Belongs to the MIP/aquaporin (TC 1.A.8) family.</text>
</comment>
<gene>
    <name evidence="9" type="ORF">KP79_PYT15158</name>
</gene>
<feature type="transmembrane region" description="Helical" evidence="8">
    <location>
        <begin position="90"/>
        <end position="107"/>
    </location>
</feature>
<sequence length="245" mass="27302">MKFLLQTGGSLNPAVTLALCLSGRVPWYKWPFYSIAELAGAFTAAAVQFGIYHDALNHYDSGYRQTTGENATAGIFATYPQEFVSTTNTFFDQVFGTFLLISCILAITDRRNMLPQTGLLPLALGSIVFAIGTSFGFNCGYAINPARDLGPRMFTAMAGWGKEPFSYRDYNWFWVPLVGPMVGSFLGWAVYAITIENHWPPDDGNLKEEVITDLDRGASEKHGDGFDNHGYHKVYHVSHFKRVKR</sequence>
<evidence type="ECO:0000256" key="7">
    <source>
        <dbReference type="RuleBase" id="RU000477"/>
    </source>
</evidence>
<comment type="subcellular location">
    <subcellularLocation>
        <location evidence="1">Membrane</location>
        <topology evidence="1">Multi-pass membrane protein</topology>
    </subcellularLocation>
</comment>
<evidence type="ECO:0000256" key="6">
    <source>
        <dbReference type="ARBA" id="ARBA00023136"/>
    </source>
</evidence>